<dbReference type="PANTHER" id="PTHR43397">
    <property type="entry name" value="ERGOTHIONEINE BIOSYNTHESIS PROTEIN 1"/>
    <property type="match status" value="1"/>
</dbReference>
<proteinExistence type="inferred from homology"/>
<dbReference type="InterPro" id="IPR017804">
    <property type="entry name" value="MeTrfase_EgtD-like"/>
</dbReference>
<dbReference type="Proteomes" id="UP001610335">
    <property type="component" value="Unassembled WGS sequence"/>
</dbReference>
<dbReference type="Gene3D" id="3.40.50.150">
    <property type="entry name" value="Vaccinia Virus protein VP39"/>
    <property type="match status" value="1"/>
</dbReference>
<sequence>MTVTPSFTVGDHRIFDIRQDIEDVQLRNDIVDGLSTYPASLPSSLLWTAPGLKLFDRFSQTPSYYPFHSEMEILQRSAAEIAAAVPAGGALIELGCGTIRKTKLILSAFEQQKKPIHYYALDISREGLTDSIGGLSRATHGSPYVHITGLWGTYEDGVSWLARPDSFKEATSGVISSVVFLWLGNSIANFPHFPEASAFLACCRRACELSQRSCQFLLSTDICQNPGLINDAYSLAKPEYRAFLRQGLTAANRAMGRLTFDLADWECGSAYNADEYRLDFFYTPRRDLDVVTDDGPPQIFQKGDRVQIVSSGKWPEQVVEQLCIRAGFHVQQRWKDGLDAYCFFSAVSFPSVT</sequence>
<dbReference type="GO" id="GO:0032259">
    <property type="term" value="P:methylation"/>
    <property type="evidence" value="ECO:0007669"/>
    <property type="project" value="UniProtKB-KW"/>
</dbReference>
<accession>A0ABR4HF90</accession>
<evidence type="ECO:0000313" key="6">
    <source>
        <dbReference type="EMBL" id="KAL2814076.1"/>
    </source>
</evidence>
<keyword evidence="3" id="KW-0808">Transferase</keyword>
<keyword evidence="2 6" id="KW-0489">Methyltransferase</keyword>
<gene>
    <name evidence="6" type="ORF">BDW59DRAFT_178075</name>
</gene>
<reference evidence="6 7" key="1">
    <citation type="submission" date="2024-07" db="EMBL/GenBank/DDBJ databases">
        <title>Section-level genome sequencing and comparative genomics of Aspergillus sections Usti and Cavernicolus.</title>
        <authorList>
            <consortium name="Lawrence Berkeley National Laboratory"/>
            <person name="Nybo J.L."/>
            <person name="Vesth T.C."/>
            <person name="Theobald S."/>
            <person name="Frisvad J.C."/>
            <person name="Larsen T.O."/>
            <person name="Kjaerboelling I."/>
            <person name="Rothschild-Mancinelli K."/>
            <person name="Lyhne E.K."/>
            <person name="Kogle M.E."/>
            <person name="Barry K."/>
            <person name="Clum A."/>
            <person name="Na H."/>
            <person name="Ledsgaard L."/>
            <person name="Lin J."/>
            <person name="Lipzen A."/>
            <person name="Kuo A."/>
            <person name="Riley R."/>
            <person name="Mondo S."/>
            <person name="LaButti K."/>
            <person name="Haridas S."/>
            <person name="Pangalinan J."/>
            <person name="Salamov A.A."/>
            <person name="Simmons B.A."/>
            <person name="Magnuson J.K."/>
            <person name="Chen J."/>
            <person name="Drula E."/>
            <person name="Henrissat B."/>
            <person name="Wiebenga A."/>
            <person name="Lubbers R.J."/>
            <person name="Gomes A.C."/>
            <person name="Makela M.R."/>
            <person name="Stajich J."/>
            <person name="Grigoriev I.V."/>
            <person name="Mortensen U.H."/>
            <person name="De vries R.P."/>
            <person name="Baker S.E."/>
            <person name="Andersen M.R."/>
        </authorList>
    </citation>
    <scope>NUCLEOTIDE SEQUENCE [LARGE SCALE GENOMIC DNA]</scope>
    <source>
        <strain evidence="6 7">CBS 600.67</strain>
    </source>
</reference>
<dbReference type="SUPFAM" id="SSF53335">
    <property type="entry name" value="S-adenosyl-L-methionine-dependent methyltransferases"/>
    <property type="match status" value="1"/>
</dbReference>
<dbReference type="InterPro" id="IPR029063">
    <property type="entry name" value="SAM-dependent_MTases_sf"/>
</dbReference>
<comment type="similarity">
    <text evidence="1">Belongs to the methyltransferase superfamily.</text>
</comment>
<evidence type="ECO:0000256" key="2">
    <source>
        <dbReference type="ARBA" id="ARBA00022603"/>
    </source>
</evidence>
<dbReference type="InterPro" id="IPR019257">
    <property type="entry name" value="MeTrfase_dom"/>
</dbReference>
<comment type="caution">
    <text evidence="6">The sequence shown here is derived from an EMBL/GenBank/DDBJ whole genome shotgun (WGS) entry which is preliminary data.</text>
</comment>
<dbReference type="EMBL" id="JBFXLS010000132">
    <property type="protein sequence ID" value="KAL2814076.1"/>
    <property type="molecule type" value="Genomic_DNA"/>
</dbReference>
<dbReference type="PIRSF" id="PIRSF018005">
    <property type="entry name" value="UCP018005"/>
    <property type="match status" value="1"/>
</dbReference>
<dbReference type="GO" id="GO:0008168">
    <property type="term" value="F:methyltransferase activity"/>
    <property type="evidence" value="ECO:0007669"/>
    <property type="project" value="UniProtKB-KW"/>
</dbReference>
<keyword evidence="4" id="KW-0949">S-adenosyl-L-methionine</keyword>
<keyword evidence="7" id="KW-1185">Reference proteome</keyword>
<evidence type="ECO:0000259" key="5">
    <source>
        <dbReference type="Pfam" id="PF10017"/>
    </source>
</evidence>
<organism evidence="6 7">
    <name type="scientific">Aspergillus cavernicola</name>
    <dbReference type="NCBI Taxonomy" id="176166"/>
    <lineage>
        <taxon>Eukaryota</taxon>
        <taxon>Fungi</taxon>
        <taxon>Dikarya</taxon>
        <taxon>Ascomycota</taxon>
        <taxon>Pezizomycotina</taxon>
        <taxon>Eurotiomycetes</taxon>
        <taxon>Eurotiomycetidae</taxon>
        <taxon>Eurotiales</taxon>
        <taxon>Aspergillaceae</taxon>
        <taxon>Aspergillus</taxon>
        <taxon>Aspergillus subgen. Nidulantes</taxon>
    </lineage>
</organism>
<dbReference type="Pfam" id="PF10017">
    <property type="entry name" value="Methyltransf_33"/>
    <property type="match status" value="1"/>
</dbReference>
<dbReference type="InterPro" id="IPR051128">
    <property type="entry name" value="EgtD_Methyltrsf_superfamily"/>
</dbReference>
<evidence type="ECO:0000256" key="4">
    <source>
        <dbReference type="ARBA" id="ARBA00022691"/>
    </source>
</evidence>
<evidence type="ECO:0000256" key="1">
    <source>
        <dbReference type="ARBA" id="ARBA00008361"/>
    </source>
</evidence>
<feature type="domain" description="Histidine-specific methyltransferase SAM-dependent" evidence="5">
    <location>
        <begin position="27"/>
        <end position="342"/>
    </location>
</feature>
<dbReference type="InterPro" id="IPR017805">
    <property type="entry name" value="SAM_MeTrfase_EasF-type_put"/>
</dbReference>
<evidence type="ECO:0000313" key="7">
    <source>
        <dbReference type="Proteomes" id="UP001610335"/>
    </source>
</evidence>
<evidence type="ECO:0000256" key="3">
    <source>
        <dbReference type="ARBA" id="ARBA00022679"/>
    </source>
</evidence>
<name>A0ABR4HF90_9EURO</name>
<dbReference type="PANTHER" id="PTHR43397:SF2">
    <property type="entry name" value="HISTIDINE-SPECIFIC METHYLTRANSFERASE SAM-DEPENDENT DOMAIN-CONTAINING PROTEIN"/>
    <property type="match status" value="1"/>
</dbReference>
<protein>
    <submittedName>
        <fullName evidence="6">Histidine-specific methyltransferase</fullName>
    </submittedName>
</protein>
<dbReference type="NCBIfam" id="TIGR03439">
    <property type="entry name" value="methyl_EasF"/>
    <property type="match status" value="1"/>
</dbReference>